<accession>A0A171KST1</accession>
<reference evidence="3 4" key="1">
    <citation type="submission" date="2015-04" db="EMBL/GenBank/DDBJ databases">
        <title>Genome sequence of Kerstersia gyiorum CG1.</title>
        <authorList>
            <person name="Greninger A.L."/>
            <person name="Kozyreva V."/>
            <person name="Chaturvedi V."/>
        </authorList>
    </citation>
    <scope>NUCLEOTIDE SEQUENCE [LARGE SCALE GENOMIC DNA]</scope>
    <source>
        <strain evidence="3 4">CG1</strain>
    </source>
</reference>
<dbReference type="InterPro" id="IPR006860">
    <property type="entry name" value="FecR"/>
</dbReference>
<dbReference type="PATRIC" id="fig|206506.3.peg.1761"/>
<dbReference type="Gene3D" id="2.60.120.1440">
    <property type="match status" value="1"/>
</dbReference>
<dbReference type="PIRSF" id="PIRSF018266">
    <property type="entry name" value="FecR"/>
    <property type="match status" value="1"/>
</dbReference>
<protein>
    <recommendedName>
        <fullName evidence="5">FecR family protein</fullName>
    </recommendedName>
</protein>
<keyword evidence="4" id="KW-1185">Reference proteome</keyword>
<organism evidence="3 4">
    <name type="scientific">Kerstersia gyiorum</name>
    <dbReference type="NCBI Taxonomy" id="206506"/>
    <lineage>
        <taxon>Bacteria</taxon>
        <taxon>Pseudomonadati</taxon>
        <taxon>Pseudomonadota</taxon>
        <taxon>Betaproteobacteria</taxon>
        <taxon>Burkholderiales</taxon>
        <taxon>Alcaligenaceae</taxon>
        <taxon>Kerstersia</taxon>
    </lineage>
</organism>
<evidence type="ECO:0000259" key="2">
    <source>
        <dbReference type="Pfam" id="PF16220"/>
    </source>
</evidence>
<dbReference type="Pfam" id="PF16220">
    <property type="entry name" value="DUF4880"/>
    <property type="match status" value="1"/>
</dbReference>
<dbReference type="EMBL" id="LBNE01000004">
    <property type="protein sequence ID" value="KKO71948.1"/>
    <property type="molecule type" value="Genomic_DNA"/>
</dbReference>
<dbReference type="InterPro" id="IPR032623">
    <property type="entry name" value="FecR_N"/>
</dbReference>
<feature type="domain" description="FecR N-terminal" evidence="2">
    <location>
        <begin position="18"/>
        <end position="56"/>
    </location>
</feature>
<comment type="caution">
    <text evidence="3">The sequence shown here is derived from an EMBL/GenBank/DDBJ whole genome shotgun (WGS) entry which is preliminary data.</text>
</comment>
<dbReference type="AlphaFoldDB" id="A0A171KST1"/>
<feature type="domain" description="FecR protein" evidence="1">
    <location>
        <begin position="121"/>
        <end position="217"/>
    </location>
</feature>
<dbReference type="STRING" id="206506.AAV32_08225"/>
<gene>
    <name evidence="3" type="ORF">AAV32_08225</name>
</gene>
<evidence type="ECO:0000259" key="1">
    <source>
        <dbReference type="Pfam" id="PF04773"/>
    </source>
</evidence>
<dbReference type="RefSeq" id="WP_068370258.1">
    <property type="nucleotide sequence ID" value="NZ_JANKLF010000002.1"/>
</dbReference>
<sequence>MSARDEGAVALPNEKLLDQAIDWLLRVNDDASGNAEAACRRWRAEHPDHERAWQGVVSVGARLRGSTASMAPRAAVKVLHQASAAQGRRAAIKTLMLGGAFAVGAGAVWQGNRAWPAWNAAYRTARGETREVLLADGASIWLNTDTALDIDITQAGNTLLLRRGEILVQTGHDPAVKQPMWVHTQAGVMEPLGTRFIARVLDGGEVTRLSVLEAQVRVQGPTLPQPLELAAGQQLDFGPQASQQIENIQGDPAAWQQGMFAASRMRLDVFLKELSRYRSGVIQCDPDVAHLTVTGAFPLGDTDRVLDALPQDLPVRVQQLSRYWIRVLPKKL</sequence>
<evidence type="ECO:0008006" key="5">
    <source>
        <dbReference type="Google" id="ProtNLM"/>
    </source>
</evidence>
<dbReference type="PANTHER" id="PTHR30273">
    <property type="entry name" value="PERIPLASMIC SIGNAL SENSOR AND SIGMA FACTOR ACTIVATOR FECR-RELATED"/>
    <property type="match status" value="1"/>
</dbReference>
<name>A0A171KST1_9BURK</name>
<dbReference type="InterPro" id="IPR012373">
    <property type="entry name" value="Ferrdict_sens_TM"/>
</dbReference>
<dbReference type="GO" id="GO:0016989">
    <property type="term" value="F:sigma factor antagonist activity"/>
    <property type="evidence" value="ECO:0007669"/>
    <property type="project" value="TreeGrafter"/>
</dbReference>
<evidence type="ECO:0000313" key="4">
    <source>
        <dbReference type="Proteomes" id="UP000078084"/>
    </source>
</evidence>
<evidence type="ECO:0000313" key="3">
    <source>
        <dbReference type="EMBL" id="KKO71948.1"/>
    </source>
</evidence>
<dbReference type="Proteomes" id="UP000078084">
    <property type="component" value="Unassembled WGS sequence"/>
</dbReference>
<proteinExistence type="predicted"/>
<dbReference type="PANTHER" id="PTHR30273:SF2">
    <property type="entry name" value="PROTEIN FECR"/>
    <property type="match status" value="1"/>
</dbReference>
<dbReference type="Pfam" id="PF04773">
    <property type="entry name" value="FecR"/>
    <property type="match status" value="1"/>
</dbReference>